<gene>
    <name evidence="2" type="ORF">ALGA_2424</name>
</gene>
<reference evidence="3" key="2">
    <citation type="journal article" date="2020" name="Antonie Van Leeuwenhoek">
        <title>Labilibaculum antarcticum sp. nov., a novel facultative anaerobic, psychrotorelant bacterium isolated from marine sediment of Antarctica.</title>
        <authorList>
            <person name="Watanabe M."/>
            <person name="Kojima H."/>
            <person name="Fukui M."/>
        </authorList>
    </citation>
    <scope>NUCLEOTIDE SEQUENCE [LARGE SCALE GENOMIC DNA]</scope>
    <source>
        <strain evidence="3">SPP2</strain>
    </source>
</reference>
<feature type="transmembrane region" description="Helical" evidence="1">
    <location>
        <begin position="48"/>
        <end position="66"/>
    </location>
</feature>
<keyword evidence="1" id="KW-1133">Transmembrane helix</keyword>
<feature type="transmembrane region" description="Helical" evidence="1">
    <location>
        <begin position="73"/>
        <end position="96"/>
    </location>
</feature>
<feature type="transmembrane region" description="Helical" evidence="1">
    <location>
        <begin position="108"/>
        <end position="124"/>
    </location>
</feature>
<organism evidence="2 3">
    <name type="scientific">Labilibaculum antarcticum</name>
    <dbReference type="NCBI Taxonomy" id="1717717"/>
    <lineage>
        <taxon>Bacteria</taxon>
        <taxon>Pseudomonadati</taxon>
        <taxon>Bacteroidota</taxon>
        <taxon>Bacteroidia</taxon>
        <taxon>Marinilabiliales</taxon>
        <taxon>Marinifilaceae</taxon>
        <taxon>Labilibaculum</taxon>
    </lineage>
</organism>
<evidence type="ECO:0008006" key="4">
    <source>
        <dbReference type="Google" id="ProtNLM"/>
    </source>
</evidence>
<keyword evidence="1" id="KW-0812">Transmembrane</keyword>
<dbReference type="GO" id="GO:0016020">
    <property type="term" value="C:membrane"/>
    <property type="evidence" value="ECO:0007669"/>
    <property type="project" value="UniProtKB-SubCell"/>
</dbReference>
<dbReference type="OrthoDB" id="8161897at2"/>
<dbReference type="KEGG" id="mbas:ALGA_2424"/>
<proteinExistence type="predicted"/>
<dbReference type="EMBL" id="AP018042">
    <property type="protein sequence ID" value="BAX80746.1"/>
    <property type="molecule type" value="Genomic_DNA"/>
</dbReference>
<sequence>MKPKRKYRTVEMLLRIVTAIILIQTLHFKFTGHPEAVHIFTVIGMEPWGRFGIGAIELVAGILFFLPNLWKIAAVITSGLMLGAVGLHLFTSLGVVVEYDGNSDGGELFVMAVTALLFSCILMYRANLPGMYKSYCQKGINE</sequence>
<accession>A0A1Y1CK26</accession>
<reference evidence="2 3" key="1">
    <citation type="journal article" date="2018" name="Mar. Genomics">
        <title>Complete genome sequence of Marinifilaceae bacterium strain SPP2, isolated from the Antarctic marine sediment.</title>
        <authorList>
            <person name="Watanabe M."/>
            <person name="Kojima H."/>
            <person name="Fukui M."/>
        </authorList>
    </citation>
    <scope>NUCLEOTIDE SEQUENCE [LARGE SCALE GENOMIC DNA]</scope>
    <source>
        <strain evidence="2 3">SPP2</strain>
    </source>
</reference>
<dbReference type="Proteomes" id="UP000218267">
    <property type="component" value="Chromosome"/>
</dbReference>
<dbReference type="RefSeq" id="WP_096429588.1">
    <property type="nucleotide sequence ID" value="NZ_AP018042.1"/>
</dbReference>
<keyword evidence="1" id="KW-0472">Membrane</keyword>
<feature type="transmembrane region" description="Helical" evidence="1">
    <location>
        <begin position="12"/>
        <end position="28"/>
    </location>
</feature>
<name>A0A1Y1CK26_9BACT</name>
<evidence type="ECO:0000256" key="1">
    <source>
        <dbReference type="SAM" id="Phobius"/>
    </source>
</evidence>
<evidence type="ECO:0000313" key="3">
    <source>
        <dbReference type="Proteomes" id="UP000218267"/>
    </source>
</evidence>
<evidence type="ECO:0000313" key="2">
    <source>
        <dbReference type="EMBL" id="BAX80746.1"/>
    </source>
</evidence>
<keyword evidence="3" id="KW-1185">Reference proteome</keyword>
<dbReference type="AlphaFoldDB" id="A0A1Y1CK26"/>
<protein>
    <recommendedName>
        <fullName evidence="4">DoxX family protein</fullName>
    </recommendedName>
</protein>